<dbReference type="Proteomes" id="UP000007382">
    <property type="component" value="Chromosome"/>
</dbReference>
<evidence type="ECO:0000259" key="7">
    <source>
        <dbReference type="PROSITE" id="PS51710"/>
    </source>
</evidence>
<dbReference type="KEGG" id="lfc:LFE_0851"/>
<dbReference type="Gene3D" id="1.10.150.300">
    <property type="entry name" value="TGS-like domain"/>
    <property type="match status" value="1"/>
</dbReference>
<dbReference type="HAMAP" id="MF_00944">
    <property type="entry name" value="YchF_OLA1_ATPase"/>
    <property type="match status" value="1"/>
</dbReference>
<dbReference type="GO" id="GO:0043023">
    <property type="term" value="F:ribosomal large subunit binding"/>
    <property type="evidence" value="ECO:0007669"/>
    <property type="project" value="UniProtKB-UniRule"/>
</dbReference>
<dbReference type="EMBL" id="AP012342">
    <property type="protein sequence ID" value="BAM06560.1"/>
    <property type="molecule type" value="Genomic_DNA"/>
</dbReference>
<dbReference type="InterPro" id="IPR031167">
    <property type="entry name" value="G_OBG"/>
</dbReference>
<dbReference type="NCBIfam" id="TIGR00092">
    <property type="entry name" value="redox-regulated ATPase YchF"/>
    <property type="match status" value="1"/>
</dbReference>
<dbReference type="PATRIC" id="fig|1162668.3.peg.995"/>
<dbReference type="PROSITE" id="PS51880">
    <property type="entry name" value="TGS"/>
    <property type="match status" value="1"/>
</dbReference>
<evidence type="ECO:0000256" key="1">
    <source>
        <dbReference type="ARBA" id="ARBA00001946"/>
    </source>
</evidence>
<reference evidence="10" key="2">
    <citation type="submission" date="2012-03" db="EMBL/GenBank/DDBJ databases">
        <title>The complete genome sequence of the pioneer microbe on fresh volcanic deposit, Leptospirillum ferrooxidans strain C2-3.</title>
        <authorList>
            <person name="Fujimura R."/>
            <person name="Sato Y."/>
            <person name="Nishizawa T."/>
            <person name="Nanba K."/>
            <person name="Oshima K."/>
            <person name="Hattori M."/>
            <person name="Kamijo T."/>
            <person name="Ohta H."/>
        </authorList>
    </citation>
    <scope>NUCLEOTIDE SEQUENCE [LARGE SCALE GENOMIC DNA]</scope>
    <source>
        <strain evidence="10">C2-3</strain>
    </source>
</reference>
<dbReference type="Gene3D" id="3.40.50.300">
    <property type="entry name" value="P-loop containing nucleotide triphosphate hydrolases"/>
    <property type="match status" value="1"/>
</dbReference>
<keyword evidence="10" id="KW-1185">Reference proteome</keyword>
<keyword evidence="3 6" id="KW-0547">Nucleotide-binding</keyword>
<dbReference type="SUPFAM" id="SSF81271">
    <property type="entry name" value="TGS-like"/>
    <property type="match status" value="1"/>
</dbReference>
<dbReference type="CDD" id="cd01900">
    <property type="entry name" value="YchF"/>
    <property type="match status" value="1"/>
</dbReference>
<dbReference type="InterPro" id="IPR041706">
    <property type="entry name" value="YchF_N"/>
</dbReference>
<evidence type="ECO:0000256" key="3">
    <source>
        <dbReference type="ARBA" id="ARBA00022741"/>
    </source>
</evidence>
<dbReference type="SUPFAM" id="SSF52540">
    <property type="entry name" value="P-loop containing nucleoside triphosphate hydrolases"/>
    <property type="match status" value="1"/>
</dbReference>
<dbReference type="PANTHER" id="PTHR23305">
    <property type="entry name" value="OBG GTPASE FAMILY"/>
    <property type="match status" value="1"/>
</dbReference>
<evidence type="ECO:0000256" key="6">
    <source>
        <dbReference type="HAMAP-Rule" id="MF_00944"/>
    </source>
</evidence>
<dbReference type="PRINTS" id="PR00326">
    <property type="entry name" value="GTP1OBG"/>
</dbReference>
<dbReference type="GO" id="GO:0005737">
    <property type="term" value="C:cytoplasm"/>
    <property type="evidence" value="ECO:0007669"/>
    <property type="project" value="TreeGrafter"/>
</dbReference>
<dbReference type="FunFam" id="1.10.150.300:FF:000001">
    <property type="entry name" value="Ribosome-binding ATPase YchF"/>
    <property type="match status" value="1"/>
</dbReference>
<keyword evidence="4 6" id="KW-0067">ATP-binding</keyword>
<dbReference type="AlphaFoldDB" id="I0IMR1"/>
<comment type="similarity">
    <text evidence="6">Belongs to the TRAFAC class OBG-HflX-like GTPase superfamily. OBG GTPase family. YchF/OLA1 subfamily.</text>
</comment>
<keyword evidence="5" id="KW-0460">Magnesium</keyword>
<dbReference type="Pfam" id="PF06071">
    <property type="entry name" value="YchF-GTPase_C"/>
    <property type="match status" value="1"/>
</dbReference>
<dbReference type="InterPro" id="IPR012675">
    <property type="entry name" value="Beta-grasp_dom_sf"/>
</dbReference>
<dbReference type="FunFam" id="3.10.20.30:FF:000001">
    <property type="entry name" value="Ribosome-binding ATPase YchF"/>
    <property type="match status" value="1"/>
</dbReference>
<dbReference type="GO" id="GO:0016887">
    <property type="term" value="F:ATP hydrolysis activity"/>
    <property type="evidence" value="ECO:0007669"/>
    <property type="project" value="UniProtKB-UniRule"/>
</dbReference>
<evidence type="ECO:0000256" key="5">
    <source>
        <dbReference type="ARBA" id="ARBA00022842"/>
    </source>
</evidence>
<dbReference type="InterPro" id="IPR013029">
    <property type="entry name" value="YchF_C"/>
</dbReference>
<dbReference type="eggNOG" id="COG0012">
    <property type="taxonomic scope" value="Bacteria"/>
</dbReference>
<reference evidence="9 10" key="1">
    <citation type="journal article" date="2012" name="J. Bacteriol.">
        <title>Complete Genome Sequence of Leptospirillum ferrooxidans Strain C2-3, Isolated from a Fresh Volcanic Ash Deposit on the Island of Miyake, Japan.</title>
        <authorList>
            <person name="Fujimura R."/>
            <person name="Sato Y."/>
            <person name="Nishizawa T."/>
            <person name="Oshima K."/>
            <person name="Kim S.-W."/>
            <person name="Hattori M."/>
            <person name="Kamijo T."/>
            <person name="Ohta H."/>
        </authorList>
    </citation>
    <scope>NUCLEOTIDE SEQUENCE [LARGE SCALE GENOMIC DNA]</scope>
    <source>
        <strain evidence="9 10">C2-3</strain>
    </source>
</reference>
<evidence type="ECO:0000313" key="10">
    <source>
        <dbReference type="Proteomes" id="UP000007382"/>
    </source>
</evidence>
<dbReference type="HOGENOM" id="CLU_018395_0_1_0"/>
<comment type="function">
    <text evidence="6">ATPase that binds to both the 70S ribosome and the 50S ribosomal subunit in a nucleotide-independent manner.</text>
</comment>
<gene>
    <name evidence="6" type="primary">ychF</name>
    <name evidence="9" type="ordered locus">LFE_0851</name>
</gene>
<keyword evidence="2" id="KW-0479">Metal-binding</keyword>
<organism evidence="9 10">
    <name type="scientific">Leptospirillum ferrooxidans (strain C2-3)</name>
    <dbReference type="NCBI Taxonomy" id="1162668"/>
    <lineage>
        <taxon>Bacteria</taxon>
        <taxon>Pseudomonadati</taxon>
        <taxon>Nitrospirota</taxon>
        <taxon>Nitrospiria</taxon>
        <taxon>Nitrospirales</taxon>
        <taxon>Nitrospiraceae</taxon>
        <taxon>Leptospirillum</taxon>
    </lineage>
</organism>
<dbReference type="InterPro" id="IPR023192">
    <property type="entry name" value="TGS-like_dom_sf"/>
</dbReference>
<evidence type="ECO:0000259" key="8">
    <source>
        <dbReference type="PROSITE" id="PS51880"/>
    </source>
</evidence>
<dbReference type="PROSITE" id="PS51710">
    <property type="entry name" value="G_OBG"/>
    <property type="match status" value="1"/>
</dbReference>
<sequence>MSFQCGIVGLPNVGKSTLFNALTSGSAQVANFPFCTIDPHVGVVPVPDHRLDRLTQIYHPKKRTPTFFEFVDIAGLVKGASQGEGLGNQFLSHIRNVDAIIQVVRIFNDPDVIHVQGKVDPVSDLEVIETELLLADLATVTARILKSEKFFRAGGKEAVLQKEALEQLRQGLDEGTPARMIPCSDDMEAFRKSLFLLTQKPILYLANISDDGTEIHSDDYNRLETSVKARGGELLAISGKIEAEIASLSPADQKVFLADLGMKESGLERLIRESYRLLGLLSFLTAGEDEVRAWTIQDGTLAPQAAGQIHSDIERGFIRAEVMRFEDIDRLGSEKAVKEKGLLKLEGKEYRVRDGDIIYFRFNV</sequence>
<dbReference type="GO" id="GO:0046872">
    <property type="term" value="F:metal ion binding"/>
    <property type="evidence" value="ECO:0007669"/>
    <property type="project" value="UniProtKB-KW"/>
</dbReference>
<dbReference type="RefSeq" id="WP_014449051.1">
    <property type="nucleotide sequence ID" value="NC_017094.1"/>
</dbReference>
<feature type="domain" description="OBG-type G" evidence="7">
    <location>
        <begin position="3"/>
        <end position="257"/>
    </location>
</feature>
<dbReference type="InterPro" id="IPR006073">
    <property type="entry name" value="GTP-bd"/>
</dbReference>
<dbReference type="InterPro" id="IPR004095">
    <property type="entry name" value="TGS"/>
</dbReference>
<accession>I0IMR1</accession>
<dbReference type="GO" id="GO:0005525">
    <property type="term" value="F:GTP binding"/>
    <property type="evidence" value="ECO:0007669"/>
    <property type="project" value="InterPro"/>
</dbReference>
<comment type="cofactor">
    <cofactor evidence="1">
        <name>Mg(2+)</name>
        <dbReference type="ChEBI" id="CHEBI:18420"/>
    </cofactor>
</comment>
<proteinExistence type="inferred from homology"/>
<dbReference type="PANTHER" id="PTHR23305:SF18">
    <property type="entry name" value="OBG-TYPE G DOMAIN-CONTAINING PROTEIN"/>
    <property type="match status" value="1"/>
</dbReference>
<evidence type="ECO:0000313" key="9">
    <source>
        <dbReference type="EMBL" id="BAM06560.1"/>
    </source>
</evidence>
<dbReference type="InterPro" id="IPR004396">
    <property type="entry name" value="ATPase_YchF/OLA1"/>
</dbReference>
<feature type="domain" description="TGS" evidence="8">
    <location>
        <begin position="279"/>
        <end position="362"/>
    </location>
</feature>
<protein>
    <recommendedName>
        <fullName evidence="6">Ribosome-binding ATPase YchF</fullName>
    </recommendedName>
</protein>
<feature type="binding site" evidence="6">
    <location>
        <begin position="12"/>
        <end position="17"/>
    </location>
    <ligand>
        <name>ATP</name>
        <dbReference type="ChEBI" id="CHEBI:30616"/>
    </ligand>
</feature>
<dbReference type="Pfam" id="PF01926">
    <property type="entry name" value="MMR_HSR1"/>
    <property type="match status" value="1"/>
</dbReference>
<dbReference type="GO" id="GO:0005524">
    <property type="term" value="F:ATP binding"/>
    <property type="evidence" value="ECO:0007669"/>
    <property type="project" value="UniProtKB-UniRule"/>
</dbReference>
<dbReference type="InterPro" id="IPR027417">
    <property type="entry name" value="P-loop_NTPase"/>
</dbReference>
<dbReference type="OrthoDB" id="9807318at2"/>
<dbReference type="Gene3D" id="3.10.20.30">
    <property type="match status" value="1"/>
</dbReference>
<dbReference type="InterPro" id="IPR012676">
    <property type="entry name" value="TGS-like"/>
</dbReference>
<dbReference type="STRING" id="1162668.LFE_0851"/>
<evidence type="ECO:0000256" key="2">
    <source>
        <dbReference type="ARBA" id="ARBA00022723"/>
    </source>
</evidence>
<name>I0IMR1_LEPFC</name>
<dbReference type="CDD" id="cd04867">
    <property type="entry name" value="TGS_YchF_OLA1"/>
    <property type="match status" value="1"/>
</dbReference>
<evidence type="ECO:0000256" key="4">
    <source>
        <dbReference type="ARBA" id="ARBA00022840"/>
    </source>
</evidence>
<dbReference type="PIRSF" id="PIRSF006641">
    <property type="entry name" value="CHP00092"/>
    <property type="match status" value="1"/>
</dbReference>